<reference evidence="7" key="1">
    <citation type="submission" date="2021-03" db="EMBL/GenBank/DDBJ databases">
        <authorList>
            <person name="Tagirdzhanova G."/>
        </authorList>
    </citation>
    <scope>NUCLEOTIDE SEQUENCE</scope>
</reference>
<dbReference type="Pfam" id="PF04495">
    <property type="entry name" value="GRASP55_65"/>
    <property type="match status" value="1"/>
</dbReference>
<dbReference type="PROSITE" id="PS51865">
    <property type="entry name" value="PDZ_GRASP"/>
    <property type="match status" value="2"/>
</dbReference>
<evidence type="ECO:0000313" key="7">
    <source>
        <dbReference type="EMBL" id="CAF9924985.1"/>
    </source>
</evidence>
<dbReference type="OrthoDB" id="3318at2759"/>
<feature type="region of interest" description="Disordered" evidence="5">
    <location>
        <begin position="254"/>
        <end position="377"/>
    </location>
</feature>
<accession>A0A8H3IL76</accession>
<evidence type="ECO:0000256" key="3">
    <source>
        <dbReference type="ARBA" id="ARBA00023034"/>
    </source>
</evidence>
<feature type="compositionally biased region" description="Pro residues" evidence="5">
    <location>
        <begin position="348"/>
        <end position="363"/>
    </location>
</feature>
<dbReference type="PANTHER" id="PTHR12893:SF0">
    <property type="entry name" value="GRASP65"/>
    <property type="match status" value="1"/>
</dbReference>
<keyword evidence="3" id="KW-0333">Golgi apparatus</keyword>
<dbReference type="Gene3D" id="2.30.42.10">
    <property type="match status" value="2"/>
</dbReference>
<dbReference type="InterPro" id="IPR007583">
    <property type="entry name" value="GRASP55_65"/>
</dbReference>
<dbReference type="PANTHER" id="PTHR12893">
    <property type="entry name" value="GOLGI REASSEMBLY STACKING PROTEIN GRASP"/>
    <property type="match status" value="1"/>
</dbReference>
<sequence length="377" mass="40684">MSSPSLYEFDRLQLQASFSPYQNMFGALNRFISRLDSDAPSPTSRDSHAAFGFQVLRNKNDDIPIEPWYDFVIGINGRRIEEPDTHSFAVEIRNCAGSNVALTIWSAKGQRVRTCQVAVPTPSPTLGLTLQWTPISSTEDVWHILDVIPGSPADIAGLLPYGDYIVGTPEGNVRGEAGLGELVEDYLSRTLRLWVYNHEYAVTRLVTITPSRSWGGSGALGCVLGFGALHRLPAPLNEPPAGPGETLFETARFSNEQNRPSSALLRSHPSGSSLYKISSNQQSGDLLVPATLTSPPPPLPMGATAPGPPRAARKVRKAVSPNSAFDEYFKEGEQKSKEEDFTPAAKSVPPPPPKMGGPPPGKSPEPEADSRVEEAAS</sequence>
<keyword evidence="8" id="KW-1185">Reference proteome</keyword>
<dbReference type="AlphaFoldDB" id="A0A8H3IL76"/>
<dbReference type="InterPro" id="IPR024958">
    <property type="entry name" value="GRASP_PDZ"/>
</dbReference>
<name>A0A8H3IL76_9LECA</name>
<feature type="compositionally biased region" description="Basic and acidic residues" evidence="5">
    <location>
        <begin position="364"/>
        <end position="377"/>
    </location>
</feature>
<evidence type="ECO:0000256" key="4">
    <source>
        <dbReference type="ARBA" id="ARBA00023136"/>
    </source>
</evidence>
<proteinExistence type="predicted"/>
<evidence type="ECO:0000259" key="6">
    <source>
        <dbReference type="PROSITE" id="PS51865"/>
    </source>
</evidence>
<protein>
    <recommendedName>
        <fullName evidence="6">PDZ GRASP-type domain-containing protein</fullName>
    </recommendedName>
</protein>
<dbReference type="GO" id="GO:0007030">
    <property type="term" value="P:Golgi organization"/>
    <property type="evidence" value="ECO:0007669"/>
    <property type="project" value="TreeGrafter"/>
</dbReference>
<organism evidence="7 8">
    <name type="scientific">Alectoria fallacina</name>
    <dbReference type="NCBI Taxonomy" id="1903189"/>
    <lineage>
        <taxon>Eukaryota</taxon>
        <taxon>Fungi</taxon>
        <taxon>Dikarya</taxon>
        <taxon>Ascomycota</taxon>
        <taxon>Pezizomycotina</taxon>
        <taxon>Lecanoromycetes</taxon>
        <taxon>OSLEUM clade</taxon>
        <taxon>Lecanoromycetidae</taxon>
        <taxon>Lecanorales</taxon>
        <taxon>Lecanorineae</taxon>
        <taxon>Parmeliaceae</taxon>
        <taxon>Alectoria</taxon>
    </lineage>
</organism>
<evidence type="ECO:0000313" key="8">
    <source>
        <dbReference type="Proteomes" id="UP000664203"/>
    </source>
</evidence>
<keyword evidence="2" id="KW-0677">Repeat</keyword>
<gene>
    <name evidence="7" type="ORF">ALECFALPRED_002881</name>
</gene>
<feature type="compositionally biased region" description="Basic and acidic residues" evidence="5">
    <location>
        <begin position="327"/>
        <end position="340"/>
    </location>
</feature>
<feature type="domain" description="PDZ GRASP-type" evidence="6">
    <location>
        <begin position="140"/>
        <end position="229"/>
    </location>
</feature>
<evidence type="ECO:0000256" key="2">
    <source>
        <dbReference type="ARBA" id="ARBA00022737"/>
    </source>
</evidence>
<dbReference type="SUPFAM" id="SSF50156">
    <property type="entry name" value="PDZ domain-like"/>
    <property type="match status" value="1"/>
</dbReference>
<dbReference type="Proteomes" id="UP000664203">
    <property type="component" value="Unassembled WGS sequence"/>
</dbReference>
<dbReference type="InterPro" id="IPR036034">
    <property type="entry name" value="PDZ_sf"/>
</dbReference>
<dbReference type="EMBL" id="CAJPDR010000197">
    <property type="protein sequence ID" value="CAF9924985.1"/>
    <property type="molecule type" value="Genomic_DNA"/>
</dbReference>
<feature type="compositionally biased region" description="Polar residues" evidence="5">
    <location>
        <begin position="269"/>
        <end position="284"/>
    </location>
</feature>
<feature type="domain" description="PDZ GRASP-type" evidence="6">
    <location>
        <begin position="51"/>
        <end position="135"/>
    </location>
</feature>
<keyword evidence="4" id="KW-0472">Membrane</keyword>
<comment type="subcellular location">
    <subcellularLocation>
        <location evidence="1">Golgi apparatus membrane</location>
    </subcellularLocation>
</comment>
<evidence type="ECO:0000256" key="1">
    <source>
        <dbReference type="ARBA" id="ARBA00004394"/>
    </source>
</evidence>
<comment type="caution">
    <text evidence="7">The sequence shown here is derived from an EMBL/GenBank/DDBJ whole genome shotgun (WGS) entry which is preliminary data.</text>
</comment>
<evidence type="ECO:0000256" key="5">
    <source>
        <dbReference type="SAM" id="MobiDB-lite"/>
    </source>
</evidence>
<dbReference type="GO" id="GO:0000139">
    <property type="term" value="C:Golgi membrane"/>
    <property type="evidence" value="ECO:0007669"/>
    <property type="project" value="UniProtKB-SubCell"/>
</dbReference>